<dbReference type="SUPFAM" id="SSF54695">
    <property type="entry name" value="POZ domain"/>
    <property type="match status" value="1"/>
</dbReference>
<dbReference type="Proteomes" id="UP000001542">
    <property type="component" value="Unassembled WGS sequence"/>
</dbReference>
<dbReference type="InterPro" id="IPR011333">
    <property type="entry name" value="SKP1/BTB/POZ_sf"/>
</dbReference>
<dbReference type="PANTHER" id="PTHR47457">
    <property type="entry name" value="OS05G0345500 PROTEIN"/>
    <property type="match status" value="1"/>
</dbReference>
<dbReference type="InterPro" id="IPR008979">
    <property type="entry name" value="Galactose-bd-like_sf"/>
</dbReference>
<evidence type="ECO:0000313" key="1">
    <source>
        <dbReference type="EMBL" id="EAY08618.1"/>
    </source>
</evidence>
<dbReference type="VEuPathDB" id="TrichDB:TVAGG3_0430730"/>
<dbReference type="Gene3D" id="3.30.710.10">
    <property type="entry name" value="Potassium Channel Kv1.1, Chain A"/>
    <property type="match status" value="1"/>
</dbReference>
<accession>A2EFC1</accession>
<gene>
    <name evidence="1" type="ORF">TVAG_239780</name>
</gene>
<keyword evidence="2" id="KW-1185">Reference proteome</keyword>
<proteinExistence type="predicted"/>
<dbReference type="RefSeq" id="XP_001320841.1">
    <property type="nucleotide sequence ID" value="XM_001320806.1"/>
</dbReference>
<protein>
    <recommendedName>
        <fullName evidence="3">F5/8 type C domain containing protein</fullName>
    </recommendedName>
</protein>
<organism evidence="1 2">
    <name type="scientific">Trichomonas vaginalis (strain ATCC PRA-98 / G3)</name>
    <dbReference type="NCBI Taxonomy" id="412133"/>
    <lineage>
        <taxon>Eukaryota</taxon>
        <taxon>Metamonada</taxon>
        <taxon>Parabasalia</taxon>
        <taxon>Trichomonadida</taxon>
        <taxon>Trichomonadidae</taxon>
        <taxon>Trichomonas</taxon>
    </lineage>
</organism>
<evidence type="ECO:0008006" key="3">
    <source>
        <dbReference type="Google" id="ProtNLM"/>
    </source>
</evidence>
<dbReference type="Gene3D" id="2.60.120.260">
    <property type="entry name" value="Galactose-binding domain-like"/>
    <property type="match status" value="2"/>
</dbReference>
<dbReference type="SMR" id="A2EFC1"/>
<dbReference type="PANTHER" id="PTHR47457:SF1">
    <property type="entry name" value="BTB DOMAIN-CONTAINING PROTEIN-RELATED"/>
    <property type="match status" value="1"/>
</dbReference>
<reference evidence="1" key="2">
    <citation type="journal article" date="2007" name="Science">
        <title>Draft genome sequence of the sexually transmitted pathogen Trichomonas vaginalis.</title>
        <authorList>
            <person name="Carlton J.M."/>
            <person name="Hirt R.P."/>
            <person name="Silva J.C."/>
            <person name="Delcher A.L."/>
            <person name="Schatz M."/>
            <person name="Zhao Q."/>
            <person name="Wortman J.R."/>
            <person name="Bidwell S.L."/>
            <person name="Alsmark U.C.M."/>
            <person name="Besteiro S."/>
            <person name="Sicheritz-Ponten T."/>
            <person name="Noel C.J."/>
            <person name="Dacks J.B."/>
            <person name="Foster P.G."/>
            <person name="Simillion C."/>
            <person name="Van de Peer Y."/>
            <person name="Miranda-Saavedra D."/>
            <person name="Barton G.J."/>
            <person name="Westrop G.D."/>
            <person name="Mueller S."/>
            <person name="Dessi D."/>
            <person name="Fiori P.L."/>
            <person name="Ren Q."/>
            <person name="Paulsen I."/>
            <person name="Zhang H."/>
            <person name="Bastida-Corcuera F.D."/>
            <person name="Simoes-Barbosa A."/>
            <person name="Brown M.T."/>
            <person name="Hayes R.D."/>
            <person name="Mukherjee M."/>
            <person name="Okumura C.Y."/>
            <person name="Schneider R."/>
            <person name="Smith A.J."/>
            <person name="Vanacova S."/>
            <person name="Villalvazo M."/>
            <person name="Haas B.J."/>
            <person name="Pertea M."/>
            <person name="Feldblyum T.V."/>
            <person name="Utterback T.R."/>
            <person name="Shu C.L."/>
            <person name="Osoegawa K."/>
            <person name="de Jong P.J."/>
            <person name="Hrdy I."/>
            <person name="Horvathova L."/>
            <person name="Zubacova Z."/>
            <person name="Dolezal P."/>
            <person name="Malik S.B."/>
            <person name="Logsdon J.M. Jr."/>
            <person name="Henze K."/>
            <person name="Gupta A."/>
            <person name="Wang C.C."/>
            <person name="Dunne R.L."/>
            <person name="Upcroft J.A."/>
            <person name="Upcroft P."/>
            <person name="White O."/>
            <person name="Salzberg S.L."/>
            <person name="Tang P."/>
            <person name="Chiu C.-H."/>
            <person name="Lee Y.-S."/>
            <person name="Embley T.M."/>
            <person name="Coombs G.H."/>
            <person name="Mottram J.C."/>
            <person name="Tachezy J."/>
            <person name="Fraser-Liggett C.M."/>
            <person name="Johnson P.J."/>
        </authorList>
    </citation>
    <scope>NUCLEOTIDE SEQUENCE [LARGE SCALE GENOMIC DNA]</scope>
    <source>
        <strain evidence="1">G3</strain>
    </source>
</reference>
<evidence type="ECO:0000313" key="2">
    <source>
        <dbReference type="Proteomes" id="UP000001542"/>
    </source>
</evidence>
<dbReference type="EMBL" id="DS113374">
    <property type="protein sequence ID" value="EAY08618.1"/>
    <property type="molecule type" value="Genomic_DNA"/>
</dbReference>
<sequence>MQTFSLYSPINCQILHPVTFKRYGMAIIQFSSDKDRELVLSRESQVKTESQLIIGRPQYDFEILSFEDEEKFPEVIVTPPSACYSDQLQFQYFYDFEIKYLDQSFKVNSFLASSLSNKISAQLQNNMNSLSIQSNVHMKGPFNLVCQSLMGNEITITSENAIFLLLCAKDLEMSQLTDACMEFVTDMSDFDLMFRFASDLCTNGLDYSHHVDYITEHFNTLKDETQFKSLPLQMVYDILTKLPAETKDTSNFADWLLSFLGENAEARARLVNFLPFTKIEAKSIRNILSRIGVNMNTLKTSLINIVDHGFEGLDDGPTATIKCPYSHSDPDSGIFSALSKRNGCKASKIIEVSSTSDIWMVIDPSWNKSWVSASIPDMWIMFDLDARKNPKQPFRRLQVKSYTLRTALSGEMGHLKSWVLEGANDPNDQWTVLHNQPKCSVLRGPGKSHTFDTSNSKPFRYIRLRMTGKNWADSESLCLQCIEFFGEVFYGEDQEKKEIIKYDPGKEWNGYFDWLKRFSEGNPIFAGEIAIDCASSASNIVDSGWNGYWRSPDTPNSFVIFKFPNMSVSIDMYFMQTYSGSGNCYPQTWVVEGSNDGLKWDFIDQKSKVTNLKGSGKGGLFACKPSERFKMIRIKQNGENNAGQHSFMLSHVEFYGRLFLFQ</sequence>
<reference evidence="1" key="1">
    <citation type="submission" date="2006-10" db="EMBL/GenBank/DDBJ databases">
        <authorList>
            <person name="Amadeo P."/>
            <person name="Zhao Q."/>
            <person name="Wortman J."/>
            <person name="Fraser-Liggett C."/>
            <person name="Carlton J."/>
        </authorList>
    </citation>
    <scope>NUCLEOTIDE SEQUENCE</scope>
    <source>
        <strain evidence="1">G3</strain>
    </source>
</reference>
<name>A2EFC1_TRIV3</name>
<dbReference type="AlphaFoldDB" id="A2EFC1"/>
<dbReference type="VEuPathDB" id="TrichDB:TVAG_239780"/>
<dbReference type="SUPFAM" id="SSF49785">
    <property type="entry name" value="Galactose-binding domain-like"/>
    <property type="match status" value="2"/>
</dbReference>
<dbReference type="InParanoid" id="A2EFC1"/>
<dbReference type="OrthoDB" id="312225at2759"/>
<dbReference type="KEGG" id="tva:4766521"/>